<dbReference type="Proteomes" id="UP000594260">
    <property type="component" value="Unplaced"/>
</dbReference>
<feature type="compositionally biased region" description="Pro residues" evidence="4">
    <location>
        <begin position="128"/>
        <end position="144"/>
    </location>
</feature>
<dbReference type="SUPFAM" id="SSF57501">
    <property type="entry name" value="Cystine-knot cytokines"/>
    <property type="match status" value="1"/>
</dbReference>
<dbReference type="GeneID" id="111243259"/>
<dbReference type="AlphaFoldDB" id="A0A7M7J4X3"/>
<dbReference type="GO" id="GO:0008083">
    <property type="term" value="F:growth factor activity"/>
    <property type="evidence" value="ECO:0007669"/>
    <property type="project" value="TreeGrafter"/>
</dbReference>
<dbReference type="RefSeq" id="XP_022644257.1">
    <property type="nucleotide sequence ID" value="XM_022788522.1"/>
</dbReference>
<evidence type="ECO:0000256" key="3">
    <source>
        <dbReference type="ARBA" id="ARBA00023180"/>
    </source>
</evidence>
<feature type="compositionally biased region" description="Low complexity" evidence="4">
    <location>
        <begin position="233"/>
        <end position="243"/>
    </location>
</feature>
<keyword evidence="7" id="KW-1185">Reference proteome</keyword>
<feature type="compositionally biased region" description="Pro residues" evidence="4">
    <location>
        <begin position="63"/>
        <end position="121"/>
    </location>
</feature>
<reference evidence="6" key="1">
    <citation type="submission" date="2021-01" db="UniProtKB">
        <authorList>
            <consortium name="EnsemblMetazoa"/>
        </authorList>
    </citation>
    <scope>IDENTIFICATION</scope>
</reference>
<accession>A0A7M7J4X3</accession>
<dbReference type="InParanoid" id="A0A7M7J4X3"/>
<feature type="compositionally biased region" description="Pro residues" evidence="4">
    <location>
        <begin position="193"/>
        <end position="208"/>
    </location>
</feature>
<dbReference type="EnsemblMetazoa" id="XM_022788522">
    <property type="protein sequence ID" value="XP_022644257"/>
    <property type="gene ID" value="LOC111243259"/>
</dbReference>
<dbReference type="PANTHER" id="PTHR23199:SF12">
    <property type="entry name" value="NEUROTROPHIN 1-RELATED"/>
    <property type="match status" value="1"/>
</dbReference>
<dbReference type="GO" id="GO:0045087">
    <property type="term" value="P:innate immune response"/>
    <property type="evidence" value="ECO:0007669"/>
    <property type="project" value="TreeGrafter"/>
</dbReference>
<evidence type="ECO:0000259" key="5">
    <source>
        <dbReference type="Pfam" id="PF16077"/>
    </source>
</evidence>
<dbReference type="GO" id="GO:0005121">
    <property type="term" value="F:Toll binding"/>
    <property type="evidence" value="ECO:0007669"/>
    <property type="project" value="TreeGrafter"/>
</dbReference>
<evidence type="ECO:0000256" key="1">
    <source>
        <dbReference type="ARBA" id="ARBA00022729"/>
    </source>
</evidence>
<evidence type="ECO:0000313" key="6">
    <source>
        <dbReference type="EnsemblMetazoa" id="XP_022644257"/>
    </source>
</evidence>
<dbReference type="PRINTS" id="PR01217">
    <property type="entry name" value="PRICHEXTENSN"/>
</dbReference>
<dbReference type="Gene3D" id="2.10.90.10">
    <property type="entry name" value="Cystine-knot cytokines"/>
    <property type="match status" value="1"/>
</dbReference>
<protein>
    <recommendedName>
        <fullName evidence="5">Spaetzle domain-containing protein</fullName>
    </recommendedName>
</protein>
<feature type="domain" description="Spaetzle" evidence="5">
    <location>
        <begin position="418"/>
        <end position="512"/>
    </location>
</feature>
<dbReference type="InterPro" id="IPR029034">
    <property type="entry name" value="Cystine-knot_cytokine"/>
</dbReference>
<dbReference type="InterPro" id="IPR052444">
    <property type="entry name" value="Spz/Toll_ligand-like"/>
</dbReference>
<name>A0A7M7J4X3_VARDE</name>
<organism evidence="6 7">
    <name type="scientific">Varroa destructor</name>
    <name type="common">Honeybee mite</name>
    <dbReference type="NCBI Taxonomy" id="109461"/>
    <lineage>
        <taxon>Eukaryota</taxon>
        <taxon>Metazoa</taxon>
        <taxon>Ecdysozoa</taxon>
        <taxon>Arthropoda</taxon>
        <taxon>Chelicerata</taxon>
        <taxon>Arachnida</taxon>
        <taxon>Acari</taxon>
        <taxon>Parasitiformes</taxon>
        <taxon>Mesostigmata</taxon>
        <taxon>Gamasina</taxon>
        <taxon>Dermanyssoidea</taxon>
        <taxon>Varroidae</taxon>
        <taxon>Varroa</taxon>
    </lineage>
</organism>
<keyword evidence="1" id="KW-0732">Signal</keyword>
<dbReference type="OrthoDB" id="6359065at2759"/>
<sequence length="524" mass="57043">RPPPPPPAPRPPPPPPAPRPPPPPPAPRPPPPPPAPRPPPPPPTPSPTPSVPTIPPSRQRPSYQPPPPRPQTPPPQPVPRPQPPAPRPSPVPRPASPPAVRPTPPPPLPAPTPLPTVPPRRPINNYQPPAPQPAPAPQLPPASKPQPTSQPSLQTIVPRRPQPQYQPEEPPVKHVNFEPTRAPRPASTALPAPTTPPAPVPQPRPAPALTPVHRRVKPGYKPGERVAPPQPEYLPQEEQVPGKLPAPLPSPIPAPDTATQQQPATGFIISRRPRLLTLTQPYISTELADKGVSSTEVATTRSPGRRISPTATVSPTTDTLVTATSVTFQSNRTEPDSGKAVETQQPDRTLLDKSSPPCKVKGRNFCVLTSDYPMDVVNRAVDENIQRVKFLYEELQTVTAPEISSEQQFDSEIGRTDFACETQTEELQVGWAREAVSKDWMLIVNTELFPQMVRIEKCMHPREPCKAIDALFESTCQQRFSLHRLIAFRLSDIGSSPVVSLFKFPAGCSCRIGRRGSRVSRKVN</sequence>
<feature type="compositionally biased region" description="Pro residues" evidence="4">
    <location>
        <begin position="1"/>
        <end position="55"/>
    </location>
</feature>
<evidence type="ECO:0000256" key="4">
    <source>
        <dbReference type="SAM" id="MobiDB-lite"/>
    </source>
</evidence>
<dbReference type="KEGG" id="vde:111243259"/>
<dbReference type="PANTHER" id="PTHR23199">
    <property type="entry name" value="NEUROTROPHIN 1-RELATED"/>
    <property type="match status" value="1"/>
</dbReference>
<keyword evidence="3" id="KW-0325">Glycoprotein</keyword>
<proteinExistence type="predicted"/>
<dbReference type="Pfam" id="PF16077">
    <property type="entry name" value="Spaetzle"/>
    <property type="match status" value="1"/>
</dbReference>
<evidence type="ECO:0000313" key="7">
    <source>
        <dbReference type="Proteomes" id="UP000594260"/>
    </source>
</evidence>
<dbReference type="OMA" id="ACETQTE"/>
<dbReference type="InterPro" id="IPR032104">
    <property type="entry name" value="Spaetzle"/>
</dbReference>
<dbReference type="GO" id="GO:0005615">
    <property type="term" value="C:extracellular space"/>
    <property type="evidence" value="ECO:0007669"/>
    <property type="project" value="UniProtKB-ARBA"/>
</dbReference>
<evidence type="ECO:0000256" key="2">
    <source>
        <dbReference type="ARBA" id="ARBA00023157"/>
    </source>
</evidence>
<feature type="compositionally biased region" description="Low complexity" evidence="4">
    <location>
        <begin position="158"/>
        <end position="167"/>
    </location>
</feature>
<feature type="compositionally biased region" description="Low complexity" evidence="4">
    <location>
        <begin position="179"/>
        <end position="192"/>
    </location>
</feature>
<dbReference type="GO" id="GO:0021556">
    <property type="term" value="P:central nervous system formation"/>
    <property type="evidence" value="ECO:0007669"/>
    <property type="project" value="TreeGrafter"/>
</dbReference>
<keyword evidence="2" id="KW-1015">Disulfide bond</keyword>
<feature type="region of interest" description="Disordered" evidence="4">
    <location>
        <begin position="294"/>
        <end position="314"/>
    </location>
</feature>
<feature type="region of interest" description="Disordered" evidence="4">
    <location>
        <begin position="1"/>
        <end position="244"/>
    </location>
</feature>